<evidence type="ECO:0000313" key="1">
    <source>
        <dbReference type="EMBL" id="MCA9377085.1"/>
    </source>
</evidence>
<reference evidence="1" key="2">
    <citation type="journal article" date="2021" name="Microbiome">
        <title>Successional dynamics and alternative stable states in a saline activated sludge microbial community over 9 years.</title>
        <authorList>
            <person name="Wang Y."/>
            <person name="Ye J."/>
            <person name="Ju F."/>
            <person name="Liu L."/>
            <person name="Boyd J.A."/>
            <person name="Deng Y."/>
            <person name="Parks D.H."/>
            <person name="Jiang X."/>
            <person name="Yin X."/>
            <person name="Woodcroft B.J."/>
            <person name="Tyson G.W."/>
            <person name="Hugenholtz P."/>
            <person name="Polz M.F."/>
            <person name="Zhang T."/>
        </authorList>
    </citation>
    <scope>NUCLEOTIDE SEQUENCE</scope>
    <source>
        <strain evidence="1">HKST-UBA17</strain>
    </source>
</reference>
<comment type="caution">
    <text evidence="1">The sequence shown here is derived from an EMBL/GenBank/DDBJ whole genome shotgun (WGS) entry which is preliminary data.</text>
</comment>
<accession>A0A955I1R8</accession>
<dbReference type="AlphaFoldDB" id="A0A955I1R8"/>
<organism evidence="1 2">
    <name type="scientific">Candidatus Dojkabacteria bacterium</name>
    <dbReference type="NCBI Taxonomy" id="2099670"/>
    <lineage>
        <taxon>Bacteria</taxon>
        <taxon>Candidatus Dojkabacteria</taxon>
    </lineage>
</organism>
<reference evidence="1" key="1">
    <citation type="submission" date="2020-04" db="EMBL/GenBank/DDBJ databases">
        <authorList>
            <person name="Zhang T."/>
        </authorList>
    </citation>
    <scope>NUCLEOTIDE SEQUENCE</scope>
    <source>
        <strain evidence="1">HKST-UBA17</strain>
    </source>
</reference>
<dbReference type="Proteomes" id="UP000741282">
    <property type="component" value="Unassembled WGS sequence"/>
</dbReference>
<dbReference type="EMBL" id="JAGQLN010000016">
    <property type="protein sequence ID" value="MCA9377085.1"/>
    <property type="molecule type" value="Genomic_DNA"/>
</dbReference>
<name>A0A955I1R8_9BACT</name>
<evidence type="ECO:0000313" key="2">
    <source>
        <dbReference type="Proteomes" id="UP000741282"/>
    </source>
</evidence>
<sequence>MKKLILIIFLLVLVALISYAADFIYTQKSTEYDLAYMIKEHDISSMRSLYPSSEGAVIAKTKTTVLQVDLGDGNRMMFISGQDTTNIDTATFIKNIPCSSNEFPKKGTLRYVGVSPFTSFGKWKEFQGYDSEADEKRFMTIFLPSSKDVLYSVSCNENIGLTYIVDSRESLEGVWETDIDALFESY</sequence>
<protein>
    <submittedName>
        <fullName evidence="1">Uncharacterized protein</fullName>
    </submittedName>
</protein>
<gene>
    <name evidence="1" type="ORF">KC685_04155</name>
</gene>
<proteinExistence type="predicted"/>